<feature type="region of interest" description="Disordered" evidence="4">
    <location>
        <begin position="349"/>
        <end position="374"/>
    </location>
</feature>
<proteinExistence type="predicted"/>
<dbReference type="Gene3D" id="3.30.40.100">
    <property type="match status" value="1"/>
</dbReference>
<dbReference type="InterPro" id="IPR055300">
    <property type="entry name" value="CWZF3/5/7"/>
</dbReference>
<dbReference type="Pfam" id="PF24756">
    <property type="entry name" value="THD_CWZF3-5-7"/>
    <property type="match status" value="1"/>
</dbReference>
<name>A0A8J5G2T7_ZINOF</name>
<dbReference type="PANTHER" id="PTHR46524:SF7">
    <property type="entry name" value="CW-TYPE ZINC FINGER"/>
    <property type="match status" value="1"/>
</dbReference>
<dbReference type="InterPro" id="IPR056406">
    <property type="entry name" value="THD_CWZF3/5/7"/>
</dbReference>
<feature type="compositionally biased region" description="Basic residues" evidence="4">
    <location>
        <begin position="645"/>
        <end position="654"/>
    </location>
</feature>
<sequence length="1711" mass="189982">MLASGWRGEDGRKGLGFGGGGGMEEDNDVEESEAWSGEEADRFIDPDALCYIVDGICEFWTLMNDDLSKAGSFRSLRGGVRHEIGVAKWVSIGGDDGWAALVGRDEKLQNVLGHFQKEFEAGVSAENLGAKFGGYGSFLPTYQRSPKILCHRTNPHKVEMQTVTKSSCNMPVKVTNPKTSVTLSSSLPKSNAAAVSLEENSCKQDTCLSNPSIQDPNLLQTSFSKTTNGSDHKSLKLRIKVGPDNNLARNNAALYNGLDFYISPSSSEDSPDGNNGICPELQDGSDESPMTILQVMTCSPAPDVHLLSPLQDCFCQLIEKDLSVRKQSKIGKSSKGRSEISADFTGFTIHSRELNGQPEKPTKLSQPNGRKGETKYLEGKGIIDRVTRAELQAEQGLAYNSFNRVSSVSENTRKAHGQINENIIKTEINPLDQFMKLKMASSTDKPIADSAKDNIELVDCTINHQAGYSSNKTNQLKGELSEKTSITARALENQNANNQKDREFDMQRERRNKIDKDSDFPNTDSTGEKRRNEHSVEATDNIKLTSSPSRERILQWKEQIADKKRKVISQTNSIEVMKDNLSGSSSATIKQKKKNTYAKANHVENKSKGLKSHKGLNRSSIKEFHANKNCDVKYDENGAPSSNHLKTKNKAMKRKHEESIVLSQPLKERSGGKNIEKDAVSGLSASEPVPVPLACNAPAIDATIAPQVPVVIEENWVACDICQKWRLLPYWTNPRDLPGNWQCSLLNWLPRMNSCHVSEDDTTNALHALYAAAPASENIASLDGRKLSAASTPLARGDHLGVPAIVKKKSAQKDASNILNQSISIEFPNVVKKDNEFTVKCKSVNDTNQCLPAEANLLTKGGIDTLGSSTGFRTQMHKSKKKDKQENHECHSHGGELSRKNEKHPKAKVKRMTDQDDLRASKKHKNEILQNSECNIKDYPSTLSNEAHDDVWFPTNFETNEHFSASDIKSLSAKEKVDWQDSQRKVLVTSQHGDNTVIAKETFGQPDYCPDKNADLSVSRGKRCKITKHNNKMEKKLTTKMVLATCGAPSELDKANEAINFVEKKYHNLEFDFSKRDFKKSDASSVQPVVAANSSSSKVSSSRRSRSNLPEAKGSPVESVSSSPLRVSSRENQSCKRNSDKKYDMINADYSALGSPRRCSDIEVNGGYRHAKSREEMGAYIKKQSLDNHRATNTGILDSSMETVDHLVKVRTQSTAGRSDEKMLVKQGVHDKRLPIEHGENVYKDDYQDMMKVNKHCEGIDSTQPKPSKNSSGFNEKHRGSKSNSCENGLKVSGFHTDLKNLKPPSNTKSYRHKLTTGSCKDENDDLHEKSAKDVLLKKEHSSRWMTALQDNMDVNGSSMLPNQQRNLDSKIHEKSMDQHGSSKIHKPALLARQVNSKFKLSLGNKQETRGLDLSPLKAHISNVDIDETVKYDASKVVKQHKHPNNYSGLCHNNMRHDTPNGPDASSPIRKENYSILIKEARDLKHTANRLKNEGLELESLSLFFEAALKFLYIAARMEFVNFDCAKLAEQMYFDTAKLCKFVAREYEKIKDMAAAALAYKCIEVAYLKSAYCKNPNVSRDRHELQTALQLLPPGESPSSSASDVDNLNNLALLGKDALAKGVSSPQASDNHVLAAHHHHQVMRLLHFTNDLNCAFEATRKSQISIAAASANLDKDSLSSVRKALDFNFHDVEELLRLIRLSMESIGRKKF</sequence>
<keyword evidence="3" id="KW-0862">Zinc</keyword>
<dbReference type="EMBL" id="JACMSC010000012">
    <property type="protein sequence ID" value="KAG6496934.1"/>
    <property type="molecule type" value="Genomic_DNA"/>
</dbReference>
<feature type="compositionally biased region" description="Polar residues" evidence="4">
    <location>
        <begin position="1261"/>
        <end position="1274"/>
    </location>
</feature>
<feature type="compositionally biased region" description="Basic and acidic residues" evidence="4">
    <location>
        <begin position="526"/>
        <end position="537"/>
    </location>
</feature>
<feature type="region of interest" description="Disordered" evidence="4">
    <location>
        <begin position="489"/>
        <end position="544"/>
    </location>
</feature>
<evidence type="ECO:0000313" key="6">
    <source>
        <dbReference type="EMBL" id="KAG6496934.1"/>
    </source>
</evidence>
<feature type="region of interest" description="Disordered" evidence="4">
    <location>
        <begin position="1258"/>
        <end position="1326"/>
    </location>
</feature>
<feature type="domain" description="CW-type" evidence="5">
    <location>
        <begin position="710"/>
        <end position="763"/>
    </location>
</feature>
<evidence type="ECO:0000256" key="3">
    <source>
        <dbReference type="ARBA" id="ARBA00022833"/>
    </source>
</evidence>
<reference evidence="6 7" key="1">
    <citation type="submission" date="2020-08" db="EMBL/GenBank/DDBJ databases">
        <title>Plant Genome Project.</title>
        <authorList>
            <person name="Zhang R.-G."/>
        </authorList>
    </citation>
    <scope>NUCLEOTIDE SEQUENCE [LARGE SCALE GENOMIC DNA]</scope>
    <source>
        <tissue evidence="6">Rhizome</tissue>
    </source>
</reference>
<organism evidence="6 7">
    <name type="scientific">Zingiber officinale</name>
    <name type="common">Ginger</name>
    <name type="synonym">Amomum zingiber</name>
    <dbReference type="NCBI Taxonomy" id="94328"/>
    <lineage>
        <taxon>Eukaryota</taxon>
        <taxon>Viridiplantae</taxon>
        <taxon>Streptophyta</taxon>
        <taxon>Embryophyta</taxon>
        <taxon>Tracheophyta</taxon>
        <taxon>Spermatophyta</taxon>
        <taxon>Magnoliopsida</taxon>
        <taxon>Liliopsida</taxon>
        <taxon>Zingiberales</taxon>
        <taxon>Zingiberaceae</taxon>
        <taxon>Zingiber</taxon>
    </lineage>
</organism>
<keyword evidence="1" id="KW-0479">Metal-binding</keyword>
<feature type="region of interest" description="Disordered" evidence="4">
    <location>
        <begin position="1084"/>
        <end position="1140"/>
    </location>
</feature>
<protein>
    <recommendedName>
        <fullName evidence="5">CW-type domain-containing protein</fullName>
    </recommendedName>
</protein>
<feature type="compositionally biased region" description="Low complexity" evidence="4">
    <location>
        <begin position="1115"/>
        <end position="1131"/>
    </location>
</feature>
<keyword evidence="7" id="KW-1185">Reference proteome</keyword>
<dbReference type="PROSITE" id="PS51050">
    <property type="entry name" value="ZF_CW"/>
    <property type="match status" value="1"/>
</dbReference>
<dbReference type="Pfam" id="PF07496">
    <property type="entry name" value="zf-CW"/>
    <property type="match status" value="1"/>
</dbReference>
<keyword evidence="2" id="KW-0863">Zinc-finger</keyword>
<feature type="compositionally biased region" description="Basic residues" evidence="4">
    <location>
        <begin position="901"/>
        <end position="910"/>
    </location>
</feature>
<dbReference type="PANTHER" id="PTHR46524">
    <property type="entry name" value="CW-TYPE ZINC FINGER"/>
    <property type="match status" value="1"/>
</dbReference>
<feature type="region of interest" description="Disordered" evidence="4">
    <location>
        <begin position="635"/>
        <end position="660"/>
    </location>
</feature>
<feature type="compositionally biased region" description="Basic and acidic residues" evidence="4">
    <location>
        <begin position="883"/>
        <end position="900"/>
    </location>
</feature>
<feature type="compositionally biased region" description="Polar residues" evidence="4">
    <location>
        <begin position="489"/>
        <end position="498"/>
    </location>
</feature>
<accession>A0A8J5G2T7</accession>
<feature type="region of interest" description="Disordered" evidence="4">
    <location>
        <begin position="1"/>
        <end position="37"/>
    </location>
</feature>
<feature type="region of interest" description="Disordered" evidence="4">
    <location>
        <begin position="585"/>
        <end position="613"/>
    </location>
</feature>
<evidence type="ECO:0000313" key="7">
    <source>
        <dbReference type="Proteomes" id="UP000734854"/>
    </source>
</evidence>
<evidence type="ECO:0000256" key="4">
    <source>
        <dbReference type="SAM" id="MobiDB-lite"/>
    </source>
</evidence>
<dbReference type="Proteomes" id="UP000734854">
    <property type="component" value="Unassembled WGS sequence"/>
</dbReference>
<dbReference type="InterPro" id="IPR011124">
    <property type="entry name" value="Znf_CW"/>
</dbReference>
<dbReference type="GO" id="GO:0008270">
    <property type="term" value="F:zinc ion binding"/>
    <property type="evidence" value="ECO:0007669"/>
    <property type="project" value="UniProtKB-KW"/>
</dbReference>
<evidence type="ECO:0000256" key="1">
    <source>
        <dbReference type="ARBA" id="ARBA00022723"/>
    </source>
</evidence>
<evidence type="ECO:0000256" key="2">
    <source>
        <dbReference type="ARBA" id="ARBA00022771"/>
    </source>
</evidence>
<comment type="caution">
    <text evidence="6">The sequence shown here is derived from an EMBL/GenBank/DDBJ whole genome shotgun (WGS) entry which is preliminary data.</text>
</comment>
<feature type="compositionally biased region" description="Basic and acidic residues" evidence="4">
    <location>
        <begin position="911"/>
        <end position="920"/>
    </location>
</feature>
<feature type="region of interest" description="Disordered" evidence="4">
    <location>
        <begin position="868"/>
        <end position="931"/>
    </location>
</feature>
<gene>
    <name evidence="6" type="ORF">ZIOFF_044814</name>
</gene>
<feature type="compositionally biased region" description="Acidic residues" evidence="4">
    <location>
        <begin position="23"/>
        <end position="37"/>
    </location>
</feature>
<feature type="compositionally biased region" description="Basic and acidic residues" evidence="4">
    <location>
        <begin position="499"/>
        <end position="519"/>
    </location>
</feature>
<evidence type="ECO:0000259" key="5">
    <source>
        <dbReference type="PROSITE" id="PS51050"/>
    </source>
</evidence>